<keyword evidence="2" id="KW-0067">ATP-binding</keyword>
<evidence type="ECO:0000259" key="4">
    <source>
        <dbReference type="PROSITE" id="PS50011"/>
    </source>
</evidence>
<keyword evidence="3" id="KW-0472">Membrane</keyword>
<evidence type="ECO:0000256" key="2">
    <source>
        <dbReference type="ARBA" id="ARBA00022840"/>
    </source>
</evidence>
<feature type="transmembrane region" description="Helical" evidence="3">
    <location>
        <begin position="354"/>
        <end position="383"/>
    </location>
</feature>
<dbReference type="InterPro" id="IPR000719">
    <property type="entry name" value="Prot_kinase_dom"/>
</dbReference>
<accession>A0A5M3T0V9</accession>
<dbReference type="CDD" id="cd14014">
    <property type="entry name" value="STKc_PknB_like"/>
    <property type="match status" value="1"/>
</dbReference>
<evidence type="ECO:0000256" key="1">
    <source>
        <dbReference type="ARBA" id="ARBA00022741"/>
    </source>
</evidence>
<proteinExistence type="predicted"/>
<dbReference type="Proteomes" id="UP000326169">
    <property type="component" value="Unassembled WGS sequence"/>
</dbReference>
<dbReference type="SUPFAM" id="SSF56112">
    <property type="entry name" value="Protein kinase-like (PK-like)"/>
    <property type="match status" value="1"/>
</dbReference>
<keyword evidence="3" id="KW-0812">Transmembrane</keyword>
<keyword evidence="5" id="KW-0418">Kinase</keyword>
<dbReference type="GO" id="GO:0004674">
    <property type="term" value="F:protein serine/threonine kinase activity"/>
    <property type="evidence" value="ECO:0007669"/>
    <property type="project" value="UniProtKB-KW"/>
</dbReference>
<dbReference type="Pfam" id="PF00069">
    <property type="entry name" value="Pkinase"/>
    <property type="match status" value="1"/>
</dbReference>
<evidence type="ECO:0000313" key="5">
    <source>
        <dbReference type="EMBL" id="GCE93263.1"/>
    </source>
</evidence>
<keyword evidence="3" id="KW-1133">Transmembrane helix</keyword>
<dbReference type="PROSITE" id="PS50011">
    <property type="entry name" value="PROTEIN_KINASE_DOM"/>
    <property type="match status" value="1"/>
</dbReference>
<feature type="domain" description="Protein kinase" evidence="4">
    <location>
        <begin position="12"/>
        <end position="266"/>
    </location>
</feature>
<gene>
    <name evidence="5" type="ORF">NIES46_13120</name>
</gene>
<evidence type="ECO:0000256" key="3">
    <source>
        <dbReference type="SAM" id="Phobius"/>
    </source>
</evidence>
<dbReference type="Gene3D" id="3.30.200.20">
    <property type="entry name" value="Phosphorylase Kinase, domain 1"/>
    <property type="match status" value="1"/>
</dbReference>
<keyword evidence="6" id="KW-1185">Reference proteome</keyword>
<dbReference type="EMBL" id="BIMW01000068">
    <property type="protein sequence ID" value="GCE93263.1"/>
    <property type="molecule type" value="Genomic_DNA"/>
</dbReference>
<dbReference type="Gene3D" id="1.10.510.10">
    <property type="entry name" value="Transferase(Phosphotransferase) domain 1"/>
    <property type="match status" value="1"/>
</dbReference>
<dbReference type="GeneID" id="301682203"/>
<feature type="transmembrane region" description="Helical" evidence="3">
    <location>
        <begin position="325"/>
        <end position="342"/>
    </location>
</feature>
<dbReference type="PANTHER" id="PTHR24363">
    <property type="entry name" value="SERINE/THREONINE PROTEIN KINASE"/>
    <property type="match status" value="1"/>
</dbReference>
<dbReference type="InterPro" id="IPR011009">
    <property type="entry name" value="Kinase-like_dom_sf"/>
</dbReference>
<dbReference type="SMART" id="SM00220">
    <property type="entry name" value="S_TKc"/>
    <property type="match status" value="1"/>
</dbReference>
<protein>
    <submittedName>
        <fullName evidence="5">Serine/threonine protein kinase</fullName>
    </submittedName>
</protein>
<name>A0A5M3T0V9_LIMPL</name>
<dbReference type="RefSeq" id="WP_006618819.1">
    <property type="nucleotide sequence ID" value="NZ_BIMW01000068.1"/>
</dbReference>
<keyword evidence="5" id="KW-0723">Serine/threonine-protein kinase</keyword>
<comment type="caution">
    <text evidence="5">The sequence shown here is derived from an EMBL/GenBank/DDBJ whole genome shotgun (WGS) entry which is preliminary data.</text>
</comment>
<keyword evidence="1" id="KW-0547">Nucleotide-binding</keyword>
<organism evidence="5 6">
    <name type="scientific">Limnospira platensis NIES-46</name>
    <dbReference type="NCBI Taxonomy" id="1236695"/>
    <lineage>
        <taxon>Bacteria</taxon>
        <taxon>Bacillati</taxon>
        <taxon>Cyanobacteriota</taxon>
        <taxon>Cyanophyceae</taxon>
        <taxon>Oscillatoriophycideae</taxon>
        <taxon>Oscillatoriales</taxon>
        <taxon>Sirenicapillariaceae</taxon>
        <taxon>Limnospira</taxon>
    </lineage>
</organism>
<keyword evidence="5" id="KW-0808">Transferase</keyword>
<reference evidence="5 6" key="1">
    <citation type="journal article" date="2019" name="J Genomics">
        <title>The Draft Genome of a Hydrogen-producing Cyanobacterium, Arthrospira platensis NIES-46.</title>
        <authorList>
            <person name="Suzuki S."/>
            <person name="Yamaguchi H."/>
            <person name="Kawachi M."/>
        </authorList>
    </citation>
    <scope>NUCLEOTIDE SEQUENCE [LARGE SCALE GENOMIC DNA]</scope>
    <source>
        <strain evidence="5 6">NIES-46</strain>
    </source>
</reference>
<dbReference type="PANTHER" id="PTHR24363:SF7">
    <property type="entry name" value="SERINE_THREONINE-PROTEIN KINASE-LIKE PROTEIN E"/>
    <property type="match status" value="1"/>
</dbReference>
<evidence type="ECO:0000313" key="6">
    <source>
        <dbReference type="Proteomes" id="UP000326169"/>
    </source>
</evidence>
<sequence>MLSTETILADRFQLRESLNSNPVRQTWLGRDLKRRDRVVIKLLAMGNGMQWDDVKLLEREAQVLQRLDHPRLVRYRDYFSVDDQNLWFGLVTEYLPGVSLKQKLESGYTFSRPEVMWIATEVLEILSYLHQFAPPILHRDIKPSNLIWGEDNRIYLIDFGSVQIQFPTPGATFTVVGTLGYTPIEQFGGQSTTASDFYALGMTLVHLLTGCPPADFPQESFRVKFRDRIPPKTDIRLITWLERLTEPLPENRFYSADEALLELQKLNFRAVIAPATESNINLSQTDDKLTIQIPCRFSLQFIRPMRHTAKWLVATTKEKLSNLNILVKSGVFVSIIITLIILQKLPISTGKIALFLLEVIAAIPLIGLILAIPGSLIFLMAILTSGEKYFERISLNFDNENYEICWHSSAFTRRQQGKLSYIQEINPLCLQDSQGNFHHSLEIVTQEPLLFLFSRRRTYRLGDQLEEAEVKHIQQEIRHWIGSKNQG</sequence>